<evidence type="ECO:0000313" key="3">
    <source>
        <dbReference type="Proteomes" id="UP001460270"/>
    </source>
</evidence>
<feature type="region of interest" description="Disordered" evidence="1">
    <location>
        <begin position="1"/>
        <end position="28"/>
    </location>
</feature>
<evidence type="ECO:0000256" key="1">
    <source>
        <dbReference type="SAM" id="MobiDB-lite"/>
    </source>
</evidence>
<dbReference type="Proteomes" id="UP001460270">
    <property type="component" value="Unassembled WGS sequence"/>
</dbReference>
<protein>
    <submittedName>
        <fullName evidence="2">Uncharacterized protein</fullName>
    </submittedName>
</protein>
<feature type="region of interest" description="Disordered" evidence="1">
    <location>
        <begin position="426"/>
        <end position="460"/>
    </location>
</feature>
<feature type="region of interest" description="Disordered" evidence="1">
    <location>
        <begin position="472"/>
        <end position="517"/>
    </location>
</feature>
<comment type="caution">
    <text evidence="2">The sequence shown here is derived from an EMBL/GenBank/DDBJ whole genome shotgun (WGS) entry which is preliminary data.</text>
</comment>
<dbReference type="EMBL" id="JBBPFD010000021">
    <property type="protein sequence ID" value="KAK7883126.1"/>
    <property type="molecule type" value="Genomic_DNA"/>
</dbReference>
<dbReference type="PANTHER" id="PTHR31025">
    <property type="entry name" value="SI:CH211-196P9.1-RELATED"/>
    <property type="match status" value="1"/>
</dbReference>
<dbReference type="PANTHER" id="PTHR31025:SF27">
    <property type="entry name" value="SI:CH211-193K19.2-RELATED"/>
    <property type="match status" value="1"/>
</dbReference>
<proteinExistence type="predicted"/>
<reference evidence="3" key="1">
    <citation type="submission" date="2024-04" db="EMBL/GenBank/DDBJ databases">
        <title>Salinicola lusitanus LLJ914,a marine bacterium isolated from the Okinawa Trough.</title>
        <authorList>
            <person name="Li J."/>
        </authorList>
    </citation>
    <scope>NUCLEOTIDE SEQUENCE [LARGE SCALE GENOMIC DNA]</scope>
</reference>
<name>A0AAW0MWU2_9GOBI</name>
<feature type="compositionally biased region" description="Basic and acidic residues" evidence="1">
    <location>
        <begin position="443"/>
        <end position="460"/>
    </location>
</feature>
<evidence type="ECO:0000313" key="2">
    <source>
        <dbReference type="EMBL" id="KAK7883126.1"/>
    </source>
</evidence>
<sequence length="517" mass="59673">MPPWTDVTRGDPSHGRKGPGTDVAHRQRRGSSWFSLALRKSRSTWNSPHRPWGFLAVVAEKNIKREAATSSPRPVRAVPGIPVLPSRLQPEPAAASSLTVGDIRCAQDRSAVRWLPTYPRLRMTSPVVLKVILMDNTSQRLNLLNGLPQSVEELRDEAKAIRGELLPPHPTGESEESLEKLRVELLTDIKKRNNKEAVRMKMEKTFSYRRLEVVRETPMVQDFQKRWPALFDVFEINAEFKRITTLPLQSRFLSQLDILSSKLLALYKRRGGQIGKRLQSIMDRMTEEDVDLGRESVLKGLCVYLNEDVENLLKEHVAVSDADFEEAVEETTVGIFTVKKHEAQPRPDDIGIVLEGEIVIQELDNVPLAVCLLFGLLYALNMDYPRELSAASLRRSLFFTALGKAFIWFGHIELAGRAALGQYKERVREEKRRREGEEGEMGQNKERVRKEKRERVRRQQRERWETYKERVREEKRVRKEKRRREGEEAKERGGRHKERVRKDKGGQRGESGDIRRV</sequence>
<feature type="compositionally biased region" description="Basic and acidic residues" evidence="1">
    <location>
        <begin position="472"/>
        <end position="492"/>
    </location>
</feature>
<organism evidence="2 3">
    <name type="scientific">Mugilogobius chulae</name>
    <name type="common">yellowstripe goby</name>
    <dbReference type="NCBI Taxonomy" id="88201"/>
    <lineage>
        <taxon>Eukaryota</taxon>
        <taxon>Metazoa</taxon>
        <taxon>Chordata</taxon>
        <taxon>Craniata</taxon>
        <taxon>Vertebrata</taxon>
        <taxon>Euteleostomi</taxon>
        <taxon>Actinopterygii</taxon>
        <taxon>Neopterygii</taxon>
        <taxon>Teleostei</taxon>
        <taxon>Neoteleostei</taxon>
        <taxon>Acanthomorphata</taxon>
        <taxon>Gobiaria</taxon>
        <taxon>Gobiiformes</taxon>
        <taxon>Gobioidei</taxon>
        <taxon>Gobiidae</taxon>
        <taxon>Gobionellinae</taxon>
        <taxon>Mugilogobius</taxon>
    </lineage>
</organism>
<feature type="compositionally biased region" description="Basic and acidic residues" evidence="1">
    <location>
        <begin position="426"/>
        <end position="436"/>
    </location>
</feature>
<feature type="compositionally biased region" description="Basic and acidic residues" evidence="1">
    <location>
        <begin position="500"/>
        <end position="517"/>
    </location>
</feature>
<accession>A0AAW0MWU2</accession>
<keyword evidence="3" id="KW-1185">Reference proteome</keyword>
<dbReference type="AlphaFoldDB" id="A0AAW0MWU2"/>
<gene>
    <name evidence="2" type="ORF">WMY93_029300</name>
</gene>